<protein>
    <submittedName>
        <fullName evidence="1">PhzF family phenazine biosynthesis protein</fullName>
    </submittedName>
</protein>
<dbReference type="EMBL" id="QWEC01000196">
    <property type="protein sequence ID" value="RII96380.1"/>
    <property type="molecule type" value="Genomic_DNA"/>
</dbReference>
<dbReference type="Proteomes" id="UP000266298">
    <property type="component" value="Unassembled WGS sequence"/>
</dbReference>
<feature type="non-terminal residue" evidence="1">
    <location>
        <position position="1"/>
    </location>
</feature>
<dbReference type="AlphaFoldDB" id="A0A399NQD7"/>
<proteinExistence type="predicted"/>
<evidence type="ECO:0000313" key="2">
    <source>
        <dbReference type="Proteomes" id="UP000266298"/>
    </source>
</evidence>
<gene>
    <name evidence="1" type="ORF">DZF96_11635</name>
</gene>
<name>A0A399NQD7_9MICO</name>
<accession>A0A399NQD7</accession>
<comment type="caution">
    <text evidence="1">The sequence shown here is derived from an EMBL/GenBank/DDBJ whole genome shotgun (WGS) entry which is preliminary data.</text>
</comment>
<evidence type="ECO:0000313" key="1">
    <source>
        <dbReference type="EMBL" id="RII96380.1"/>
    </source>
</evidence>
<sequence length="30" mass="3258">RGSVLVTRLRDDGRAEVGGRTVPDRVIPLP</sequence>
<reference evidence="1 2" key="1">
    <citation type="submission" date="2018-08" db="EMBL/GenBank/DDBJ databases">
        <title>Genome Sequence of Clavibacter michiganensis Subspecies type strains, and the Atypical Peach-Colored Strains Isolated from Tomato.</title>
        <authorList>
            <person name="Osdaghi E."/>
            <person name="Portier P."/>
            <person name="Briand M."/>
            <person name="Jacques M.-A."/>
        </authorList>
    </citation>
    <scope>NUCLEOTIDE SEQUENCE [LARGE SCALE GENOMIC DNA]</scope>
    <source>
        <strain evidence="1 2">CFBP 7493</strain>
    </source>
</reference>
<organism evidence="1 2">
    <name type="scientific">Clavibacter michiganensis</name>
    <dbReference type="NCBI Taxonomy" id="28447"/>
    <lineage>
        <taxon>Bacteria</taxon>
        <taxon>Bacillati</taxon>
        <taxon>Actinomycetota</taxon>
        <taxon>Actinomycetes</taxon>
        <taxon>Micrococcales</taxon>
        <taxon>Microbacteriaceae</taxon>
        <taxon>Clavibacter</taxon>
    </lineage>
</organism>